<comment type="caution">
    <text evidence="4">The sequence shown here is derived from an EMBL/GenBank/DDBJ whole genome shotgun (WGS) entry which is preliminary data.</text>
</comment>
<evidence type="ECO:0000313" key="5">
    <source>
        <dbReference type="Proteomes" id="UP000225997"/>
    </source>
</evidence>
<sequence>MYTIINGCQVYYEVHGKEDGEAIFFVHGGPGMSDCRGDIAAFASLGDEYKLVFMDMRGSGRSEDKPPFTHEQWTEDIDELRKQLGLSKIKMLGGSYGGFLTLEYAIRYPKNLTHIILRDTAPNNNYNDLSTEKALTSQLPGINEEMLYRLFNGQVQSNGEFKKMFEAIQPLYTVEWDAEKAKNQLDSIYFHYETHNFAFSINKKSYDVTDQLRNIKIPVLVTVGRHDWITPVVASEDIANEIDNSILIIFENSGHSPHREENDEYVKLVRKFIENEIRIGNAAGANS</sequence>
<reference evidence="4 5" key="1">
    <citation type="submission" date="2017-09" db="EMBL/GenBank/DDBJ databases">
        <title>Large-scale bioinformatics analysis of Bacillus genomes uncovers conserved roles of natural products in bacterial physiology.</title>
        <authorList>
            <consortium name="Agbiome Team Llc"/>
            <person name="Bleich R.M."/>
            <person name="Grubbs K.J."/>
            <person name="Santa Maria K.C."/>
            <person name="Allen S.E."/>
            <person name="Farag S."/>
            <person name="Shank E.A."/>
            <person name="Bowers A."/>
        </authorList>
    </citation>
    <scope>NUCLEOTIDE SEQUENCE [LARGE SCALE GENOMIC DNA]</scope>
    <source>
        <strain evidence="4 5">AFS044250</strain>
    </source>
</reference>
<dbReference type="EMBL" id="NUSQ01000166">
    <property type="protein sequence ID" value="PHD61829.1"/>
    <property type="molecule type" value="Genomic_DNA"/>
</dbReference>
<dbReference type="GO" id="GO:0004177">
    <property type="term" value="F:aminopeptidase activity"/>
    <property type="evidence" value="ECO:0007669"/>
    <property type="project" value="UniProtKB-EC"/>
</dbReference>
<evidence type="ECO:0000313" key="4">
    <source>
        <dbReference type="EMBL" id="PHD61829.1"/>
    </source>
</evidence>
<dbReference type="InterPro" id="IPR000073">
    <property type="entry name" value="AB_hydrolase_1"/>
</dbReference>
<organism evidence="4 5">
    <name type="scientific">Bacillus toyonensis</name>
    <dbReference type="NCBI Taxonomy" id="155322"/>
    <lineage>
        <taxon>Bacteria</taxon>
        <taxon>Bacillati</taxon>
        <taxon>Bacillota</taxon>
        <taxon>Bacilli</taxon>
        <taxon>Bacillales</taxon>
        <taxon>Bacillaceae</taxon>
        <taxon>Bacillus</taxon>
        <taxon>Bacillus cereus group</taxon>
    </lineage>
</organism>
<dbReference type="RefSeq" id="WP_100064172.1">
    <property type="nucleotide sequence ID" value="NZ_NUSQ01000166.1"/>
</dbReference>
<dbReference type="AlphaFoldDB" id="A0A2C4QAJ9"/>
<dbReference type="PANTHER" id="PTHR43798:SF33">
    <property type="entry name" value="HYDROLASE, PUTATIVE (AFU_ORTHOLOGUE AFUA_2G14860)-RELATED"/>
    <property type="match status" value="1"/>
</dbReference>
<protein>
    <submittedName>
        <fullName evidence="4">Alpha/beta hydrolase</fullName>
    </submittedName>
</protein>
<dbReference type="PANTHER" id="PTHR43798">
    <property type="entry name" value="MONOACYLGLYCEROL LIPASE"/>
    <property type="match status" value="1"/>
</dbReference>
<dbReference type="SUPFAM" id="SSF53474">
    <property type="entry name" value="alpha/beta-Hydrolases"/>
    <property type="match status" value="1"/>
</dbReference>
<dbReference type="GO" id="GO:0006508">
    <property type="term" value="P:proteolysis"/>
    <property type="evidence" value="ECO:0007669"/>
    <property type="project" value="InterPro"/>
</dbReference>
<evidence type="ECO:0000256" key="2">
    <source>
        <dbReference type="ARBA" id="ARBA00022801"/>
    </source>
</evidence>
<dbReference type="InterPro" id="IPR002410">
    <property type="entry name" value="Peptidase_S33"/>
</dbReference>
<dbReference type="InterPro" id="IPR029058">
    <property type="entry name" value="AB_hydrolase_fold"/>
</dbReference>
<feature type="domain" description="AB hydrolase-1" evidence="3">
    <location>
        <begin position="22"/>
        <end position="258"/>
    </location>
</feature>
<keyword evidence="2 4" id="KW-0378">Hydrolase</keyword>
<gene>
    <name evidence="4" type="ORF">COF40_26355</name>
</gene>
<dbReference type="InterPro" id="IPR050266">
    <property type="entry name" value="AB_hydrolase_sf"/>
</dbReference>
<accession>A0A2C4QAJ9</accession>
<proteinExistence type="inferred from homology"/>
<dbReference type="Proteomes" id="UP000225997">
    <property type="component" value="Unassembled WGS sequence"/>
</dbReference>
<dbReference type="PRINTS" id="PR00111">
    <property type="entry name" value="ABHYDROLASE"/>
</dbReference>
<evidence type="ECO:0000259" key="3">
    <source>
        <dbReference type="Pfam" id="PF00561"/>
    </source>
</evidence>
<dbReference type="GO" id="GO:0016020">
    <property type="term" value="C:membrane"/>
    <property type="evidence" value="ECO:0007669"/>
    <property type="project" value="TreeGrafter"/>
</dbReference>
<dbReference type="Pfam" id="PF00561">
    <property type="entry name" value="Abhydrolase_1"/>
    <property type="match status" value="1"/>
</dbReference>
<comment type="similarity">
    <text evidence="1">Belongs to the peptidase S33 family.</text>
</comment>
<name>A0A2C4QAJ9_9BACI</name>
<dbReference type="PRINTS" id="PR00793">
    <property type="entry name" value="PROAMNOPTASE"/>
</dbReference>
<evidence type="ECO:0000256" key="1">
    <source>
        <dbReference type="ARBA" id="ARBA00010088"/>
    </source>
</evidence>
<dbReference type="Gene3D" id="3.40.50.1820">
    <property type="entry name" value="alpha/beta hydrolase"/>
    <property type="match status" value="1"/>
</dbReference>